<feature type="compositionally biased region" description="Polar residues" evidence="4">
    <location>
        <begin position="631"/>
        <end position="642"/>
    </location>
</feature>
<dbReference type="SMART" id="SM00249">
    <property type="entry name" value="PHD"/>
    <property type="match status" value="1"/>
</dbReference>
<dbReference type="SUPFAM" id="SSF57903">
    <property type="entry name" value="FYVE/PHD zinc finger"/>
    <property type="match status" value="1"/>
</dbReference>
<dbReference type="GO" id="GO:0006355">
    <property type="term" value="P:regulation of DNA-templated transcription"/>
    <property type="evidence" value="ECO:0007669"/>
    <property type="project" value="InterPro"/>
</dbReference>
<accession>A0A5N6KRU4</accession>
<keyword evidence="7" id="KW-1185">Reference proteome</keyword>
<dbReference type="EMBL" id="VIBQ01000010">
    <property type="protein sequence ID" value="KAB8339144.1"/>
    <property type="molecule type" value="Genomic_DNA"/>
</dbReference>
<feature type="region of interest" description="Disordered" evidence="4">
    <location>
        <begin position="268"/>
        <end position="345"/>
    </location>
</feature>
<feature type="compositionally biased region" description="Polar residues" evidence="4">
    <location>
        <begin position="806"/>
        <end position="817"/>
    </location>
</feature>
<feature type="compositionally biased region" description="Polar residues" evidence="4">
    <location>
        <begin position="900"/>
        <end position="916"/>
    </location>
</feature>
<feature type="compositionally biased region" description="Low complexity" evidence="4">
    <location>
        <begin position="922"/>
        <end position="946"/>
    </location>
</feature>
<evidence type="ECO:0000313" key="6">
    <source>
        <dbReference type="EMBL" id="KAB8339144.1"/>
    </source>
</evidence>
<organism evidence="6 7">
    <name type="scientific">Carpinus fangiana</name>
    <dbReference type="NCBI Taxonomy" id="176857"/>
    <lineage>
        <taxon>Eukaryota</taxon>
        <taxon>Viridiplantae</taxon>
        <taxon>Streptophyta</taxon>
        <taxon>Embryophyta</taxon>
        <taxon>Tracheophyta</taxon>
        <taxon>Spermatophyta</taxon>
        <taxon>Magnoliopsida</taxon>
        <taxon>eudicotyledons</taxon>
        <taxon>Gunneridae</taxon>
        <taxon>Pentapetalae</taxon>
        <taxon>rosids</taxon>
        <taxon>fabids</taxon>
        <taxon>Fagales</taxon>
        <taxon>Betulaceae</taxon>
        <taxon>Carpinus</taxon>
    </lineage>
</organism>
<feature type="compositionally biased region" description="Low complexity" evidence="4">
    <location>
        <begin position="720"/>
        <end position="732"/>
    </location>
</feature>
<dbReference type="InterPro" id="IPR019787">
    <property type="entry name" value="Znf_PHD-finger"/>
</dbReference>
<dbReference type="OrthoDB" id="303107at2759"/>
<feature type="region of interest" description="Disordered" evidence="4">
    <location>
        <begin position="75"/>
        <end position="96"/>
    </location>
</feature>
<dbReference type="AlphaFoldDB" id="A0A5N6KRU4"/>
<feature type="compositionally biased region" description="Basic and acidic residues" evidence="4">
    <location>
        <begin position="499"/>
        <end position="513"/>
    </location>
</feature>
<dbReference type="PANTHER" id="PTHR14296:SF3">
    <property type="entry name" value="DIKAR, ISOFORM F"/>
    <property type="match status" value="1"/>
</dbReference>
<keyword evidence="3" id="KW-0862">Zinc</keyword>
<dbReference type="PANTHER" id="PTHR14296">
    <property type="entry name" value="REMODELING AND SPACING FACTOR 1"/>
    <property type="match status" value="1"/>
</dbReference>
<evidence type="ECO:0000256" key="1">
    <source>
        <dbReference type="ARBA" id="ARBA00022723"/>
    </source>
</evidence>
<feature type="compositionally biased region" description="Low complexity" evidence="4">
    <location>
        <begin position="854"/>
        <end position="865"/>
    </location>
</feature>
<dbReference type="InterPro" id="IPR001965">
    <property type="entry name" value="Znf_PHD"/>
</dbReference>
<gene>
    <name evidence="6" type="ORF">FH972_022080</name>
</gene>
<feature type="compositionally biased region" description="Acidic residues" evidence="4">
    <location>
        <begin position="309"/>
        <end position="339"/>
    </location>
</feature>
<feature type="compositionally biased region" description="Polar residues" evidence="4">
    <location>
        <begin position="947"/>
        <end position="959"/>
    </location>
</feature>
<feature type="compositionally biased region" description="Polar residues" evidence="4">
    <location>
        <begin position="743"/>
        <end position="781"/>
    </location>
</feature>
<feature type="compositionally biased region" description="Low complexity" evidence="4">
    <location>
        <begin position="643"/>
        <end position="652"/>
    </location>
</feature>
<evidence type="ECO:0000259" key="5">
    <source>
        <dbReference type="SMART" id="SM00249"/>
    </source>
</evidence>
<keyword evidence="1" id="KW-0479">Metal-binding</keyword>
<evidence type="ECO:0000256" key="3">
    <source>
        <dbReference type="ARBA" id="ARBA00022833"/>
    </source>
</evidence>
<dbReference type="Gene3D" id="3.30.40.10">
    <property type="entry name" value="Zinc/RING finger domain, C3HC4 (zinc finger)"/>
    <property type="match status" value="1"/>
</dbReference>
<dbReference type="InterPro" id="IPR013083">
    <property type="entry name" value="Znf_RING/FYVE/PHD"/>
</dbReference>
<evidence type="ECO:0000256" key="4">
    <source>
        <dbReference type="SAM" id="MobiDB-lite"/>
    </source>
</evidence>
<proteinExistence type="predicted"/>
<dbReference type="GO" id="GO:0031213">
    <property type="term" value="C:RSF complex"/>
    <property type="evidence" value="ECO:0007669"/>
    <property type="project" value="InterPro"/>
</dbReference>
<dbReference type="InterPro" id="IPR028938">
    <property type="entry name" value="Rsf1-like"/>
</dbReference>
<feature type="region of interest" description="Disordered" evidence="4">
    <location>
        <begin position="585"/>
        <end position="959"/>
    </location>
</feature>
<dbReference type="PROSITE" id="PS01359">
    <property type="entry name" value="ZF_PHD_1"/>
    <property type="match status" value="1"/>
</dbReference>
<feature type="compositionally biased region" description="Basic and acidic residues" evidence="4">
    <location>
        <begin position="426"/>
        <end position="476"/>
    </location>
</feature>
<feature type="compositionally biased region" description="Basic residues" evidence="4">
    <location>
        <begin position="279"/>
        <end position="305"/>
    </location>
</feature>
<dbReference type="InterPro" id="IPR019786">
    <property type="entry name" value="Zinc_finger_PHD-type_CS"/>
</dbReference>
<feature type="domain" description="Zinc finger PHD-type" evidence="5">
    <location>
        <begin position="532"/>
        <end position="584"/>
    </location>
</feature>
<keyword evidence="2" id="KW-0863">Zinc-finger</keyword>
<protein>
    <recommendedName>
        <fullName evidence="5">Zinc finger PHD-type domain-containing protein</fullName>
    </recommendedName>
</protein>
<dbReference type="GO" id="GO:0008270">
    <property type="term" value="F:zinc ion binding"/>
    <property type="evidence" value="ECO:0007669"/>
    <property type="project" value="UniProtKB-KW"/>
</dbReference>
<evidence type="ECO:0000313" key="7">
    <source>
        <dbReference type="Proteomes" id="UP000327013"/>
    </source>
</evidence>
<dbReference type="Pfam" id="PF00628">
    <property type="entry name" value="PHD"/>
    <property type="match status" value="1"/>
</dbReference>
<evidence type="ECO:0000256" key="2">
    <source>
        <dbReference type="ARBA" id="ARBA00022771"/>
    </source>
</evidence>
<dbReference type="InterPro" id="IPR011011">
    <property type="entry name" value="Znf_FYVE_PHD"/>
</dbReference>
<sequence length="959" mass="106275">MRHDEVNRLLCKIWAMNFNMTTVAHRPFESEKVLAALREAPAHTRRIFKAIYPLIVILPLPSFLRQQLDKACGRSRVPTKPIMPSRKRGHDEVDHSEMAGEPSLLQRVRNSWQFASLMQYIQIFGDAAKIPEKVDVDMLEEECLKVPHSEELTEIGLCMLRMVSSHRGLTPEIFDEYTRRQYVAKAPHRNPFGEEEMPHRFADMDIIARLDVLCQLSVWTFFNEDRMRDRMAEKDTSEQAMSWRSHPVGWDAQEREYYVLDDNRLYRMTRPSLPPPPKAKPKAKPKPKKAIPPKPRGSRSSKRQKVLNGEDDDENETTIEIKDDEEQEDAETELIEPEDNGLGGSKWELLAITLEEYRAVMDPFRKSRDPDEKALYKFLEQESLPALERAAASSARKAAQRQRELEALAKMANAKRSSRISSRQQQLKEAEEALAAEHKKKEELAEAHRELERQTKMEAERESRMMTREQRIKDREMKRILQEEVLEQLRAGSEQSEGQEGRMSERNRKAKLEKSQKELDELLEEDENWDFDCAVCGVHGKNLDDGTHSVACEKCGVWQHSACHGISEEKAESDDFHFVCAACSKPKPKPKVKQEDKPAPLPVNGHAPEQGKAVQTAPVKAVFQPTRALENGQQQMRPQHSGTQVPQQQPTYYPQPPPPYHVNGHSHHNGISPAPQYPPHSFQQPYAAPSWQPPSSPSKPITPHHTHHNHIDRTYPQPPQQQLRQTPTSQRSPSFEHAAAGSPTPSLSATQGNTNVRFSPTQPQSGSFTGSLAYTPVSNKPSAAAYSPTKKIGSSPPQPQIARLNSPLTSTTGTNPSPYALNAGSFAAGRPPSSQASVIPDAAAGVSPVKHDVASSPAAPASSSSHQTGLGISSYPLAAPSHPPGGSPANSFAGAGSMGTAPTLSPNVNAGATNLNPPVKKASPSLPSISAILPSLPASSPNAPLPQTSNGQHNNGPRP</sequence>
<feature type="region of interest" description="Disordered" evidence="4">
    <location>
        <begin position="410"/>
        <end position="476"/>
    </location>
</feature>
<comment type="caution">
    <text evidence="6">The sequence shown here is derived from an EMBL/GenBank/DDBJ whole genome shotgun (WGS) entry which is preliminary data.</text>
</comment>
<feature type="region of interest" description="Disordered" evidence="4">
    <location>
        <begin position="488"/>
        <end position="513"/>
    </location>
</feature>
<dbReference type="Proteomes" id="UP000327013">
    <property type="component" value="Unassembled WGS sequence"/>
</dbReference>
<name>A0A5N6KRU4_9ROSI</name>
<reference evidence="6 7" key="1">
    <citation type="submission" date="2019-06" db="EMBL/GenBank/DDBJ databases">
        <title>A chromosomal-level reference genome of Carpinus fangiana (Coryloideae, Betulaceae).</title>
        <authorList>
            <person name="Yang X."/>
            <person name="Wang Z."/>
            <person name="Zhang L."/>
            <person name="Hao G."/>
            <person name="Liu J."/>
            <person name="Yang Y."/>
        </authorList>
    </citation>
    <scope>NUCLEOTIDE SEQUENCE [LARGE SCALE GENOMIC DNA]</scope>
    <source>
        <strain evidence="6">Cfa_2016G</strain>
        <tissue evidence="6">Leaf</tissue>
    </source>
</reference>